<evidence type="ECO:0000256" key="1">
    <source>
        <dbReference type="SAM" id="Phobius"/>
    </source>
</evidence>
<dbReference type="RefSeq" id="WP_025385384.1">
    <property type="nucleotide sequence ID" value="NZ_LCUA01000002.1"/>
</dbReference>
<keyword evidence="1" id="KW-0472">Membrane</keyword>
<sequence length="180" mass="20671">MQKIKSTSHLLFLFFRTLCWGIPLLMTYFILFNLQGMVNLGIWMHLALPDPIQNLEHFSLMHRLLILAIEAMPVSITVLICHQLANLFHLYEQGYLFEEKNIRLIKNISIYMIIGELIQLIYQPLITLSLTFNNPVGERLVSISLGSTNLSTLITAFIILVASWIIKEAQQLQSDSQLTI</sequence>
<dbReference type="AlphaFoldDB" id="A0A0W0WZL8"/>
<feature type="transmembrane region" description="Helical" evidence="1">
    <location>
        <begin position="12"/>
        <end position="31"/>
    </location>
</feature>
<feature type="transmembrane region" description="Helical" evidence="1">
    <location>
        <begin position="64"/>
        <end position="88"/>
    </location>
</feature>
<reference evidence="2 3" key="1">
    <citation type="submission" date="2015-11" db="EMBL/GenBank/DDBJ databases">
        <title>Genomic analysis of 38 Legionella species identifies large and diverse effector repertoires.</title>
        <authorList>
            <person name="Burstein D."/>
            <person name="Amaro F."/>
            <person name="Zusman T."/>
            <person name="Lifshitz Z."/>
            <person name="Cohen O."/>
            <person name="Gilbert J.A."/>
            <person name="Pupko T."/>
            <person name="Shuman H.A."/>
            <person name="Segal G."/>
        </authorList>
    </citation>
    <scope>NUCLEOTIDE SEQUENCE [LARGE SCALE GENOMIC DNA]</scope>
    <source>
        <strain evidence="2 3">Oak Ridge-10</strain>
    </source>
</reference>
<keyword evidence="1" id="KW-1133">Transmembrane helix</keyword>
<evidence type="ECO:0000313" key="2">
    <source>
        <dbReference type="EMBL" id="KTD37761.1"/>
    </source>
</evidence>
<proteinExistence type="predicted"/>
<dbReference type="InterPro" id="IPR021354">
    <property type="entry name" value="DUF2975"/>
</dbReference>
<dbReference type="Proteomes" id="UP000054858">
    <property type="component" value="Unassembled WGS sequence"/>
</dbReference>
<evidence type="ECO:0008006" key="4">
    <source>
        <dbReference type="Google" id="ProtNLM"/>
    </source>
</evidence>
<gene>
    <name evidence="2" type="ORF">Loak_1437</name>
</gene>
<dbReference type="EMBL" id="LNYP01000029">
    <property type="protein sequence ID" value="KTD37761.1"/>
    <property type="molecule type" value="Genomic_DNA"/>
</dbReference>
<keyword evidence="1" id="KW-0812">Transmembrane</keyword>
<feature type="transmembrane region" description="Helical" evidence="1">
    <location>
        <begin position="146"/>
        <end position="166"/>
    </location>
</feature>
<name>A0A0W0WZL8_9GAMM</name>
<evidence type="ECO:0000313" key="3">
    <source>
        <dbReference type="Proteomes" id="UP000054858"/>
    </source>
</evidence>
<comment type="caution">
    <text evidence="2">The sequence shown here is derived from an EMBL/GenBank/DDBJ whole genome shotgun (WGS) entry which is preliminary data.</text>
</comment>
<dbReference type="PATRIC" id="fig|29423.5.peg.1505"/>
<organism evidence="2 3">
    <name type="scientific">Legionella oakridgensis</name>
    <dbReference type="NCBI Taxonomy" id="29423"/>
    <lineage>
        <taxon>Bacteria</taxon>
        <taxon>Pseudomonadati</taxon>
        <taxon>Pseudomonadota</taxon>
        <taxon>Gammaproteobacteria</taxon>
        <taxon>Legionellales</taxon>
        <taxon>Legionellaceae</taxon>
        <taxon>Legionella</taxon>
    </lineage>
</organism>
<protein>
    <recommendedName>
        <fullName evidence="4">DUF2975 domain-containing protein</fullName>
    </recommendedName>
</protein>
<accession>A0A0W0WZL8</accession>
<feature type="transmembrane region" description="Helical" evidence="1">
    <location>
        <begin position="108"/>
        <end position="126"/>
    </location>
</feature>
<dbReference type="Pfam" id="PF11188">
    <property type="entry name" value="DUF2975"/>
    <property type="match status" value="1"/>
</dbReference>